<evidence type="ECO:0000313" key="1">
    <source>
        <dbReference type="EMBL" id="VDM25264.1"/>
    </source>
</evidence>
<organism evidence="3">
    <name type="scientific">Hydatigena taeniaeformis</name>
    <name type="common">Feline tapeworm</name>
    <name type="synonym">Taenia taeniaeformis</name>
    <dbReference type="NCBI Taxonomy" id="6205"/>
    <lineage>
        <taxon>Eukaryota</taxon>
        <taxon>Metazoa</taxon>
        <taxon>Spiralia</taxon>
        <taxon>Lophotrochozoa</taxon>
        <taxon>Platyhelminthes</taxon>
        <taxon>Cestoda</taxon>
        <taxon>Eucestoda</taxon>
        <taxon>Cyclophyllidea</taxon>
        <taxon>Taeniidae</taxon>
        <taxon>Hydatigera</taxon>
    </lineage>
</organism>
<proteinExistence type="predicted"/>
<evidence type="ECO:0000313" key="2">
    <source>
        <dbReference type="Proteomes" id="UP000274429"/>
    </source>
</evidence>
<accession>A0A0R3WV29</accession>
<gene>
    <name evidence="1" type="ORF">TTAC_LOCUS4604</name>
</gene>
<dbReference type="EMBL" id="UYWX01004867">
    <property type="protein sequence ID" value="VDM25264.1"/>
    <property type="molecule type" value="Genomic_DNA"/>
</dbReference>
<evidence type="ECO:0000313" key="3">
    <source>
        <dbReference type="WBParaSite" id="TTAC_0000461901-mRNA-1"/>
    </source>
</evidence>
<protein>
    <submittedName>
        <fullName evidence="3">GRAS domain-containing protein</fullName>
    </submittedName>
</protein>
<dbReference type="AlphaFoldDB" id="A0A0R3WV29"/>
<dbReference type="Proteomes" id="UP000274429">
    <property type="component" value="Unassembled WGS sequence"/>
</dbReference>
<dbReference type="WBParaSite" id="TTAC_0000461901-mRNA-1">
    <property type="protein sequence ID" value="TTAC_0000461901-mRNA-1"/>
    <property type="gene ID" value="TTAC_0000461901"/>
</dbReference>
<reference evidence="3" key="1">
    <citation type="submission" date="2017-02" db="UniProtKB">
        <authorList>
            <consortium name="WormBaseParasite"/>
        </authorList>
    </citation>
    <scope>IDENTIFICATION</scope>
</reference>
<keyword evidence="2" id="KW-1185">Reference proteome</keyword>
<name>A0A0R3WV29_HYDTA</name>
<sequence length="104" mass="11572">MESKCALVEQKSNQKAIDQLRSAIEKLILTCIGDQLEEVRSLAFKRLQVFFEKAPLSISAAFCLRWIEEFKAALILGDQGVIPNMACICCCNLALLAKLHLATM</sequence>
<reference evidence="1 2" key="2">
    <citation type="submission" date="2018-11" db="EMBL/GenBank/DDBJ databases">
        <authorList>
            <consortium name="Pathogen Informatics"/>
        </authorList>
    </citation>
    <scope>NUCLEOTIDE SEQUENCE [LARGE SCALE GENOMIC DNA]</scope>
</reference>